<comment type="caution">
    <text evidence="1">The sequence shown here is derived from an EMBL/GenBank/DDBJ whole genome shotgun (WGS) entry which is preliminary data.</text>
</comment>
<reference evidence="1 2" key="1">
    <citation type="journal article" date="2024" name="Science">
        <title>Giant polyketide synthase enzymes in the biosynthesis of giant marine polyether toxins.</title>
        <authorList>
            <person name="Fallon T.R."/>
            <person name="Shende V.V."/>
            <person name="Wierzbicki I.H."/>
            <person name="Pendleton A.L."/>
            <person name="Watervoot N.F."/>
            <person name="Auber R.P."/>
            <person name="Gonzalez D.J."/>
            <person name="Wisecaver J.H."/>
            <person name="Moore B.S."/>
        </authorList>
    </citation>
    <scope>NUCLEOTIDE SEQUENCE [LARGE SCALE GENOMIC DNA]</scope>
    <source>
        <strain evidence="1 2">12B1</strain>
    </source>
</reference>
<protein>
    <recommendedName>
        <fullName evidence="3">KIF-binding protein</fullName>
    </recommendedName>
</protein>
<dbReference type="EMBL" id="JBGBPQ010000013">
    <property type="protein sequence ID" value="KAL1512158.1"/>
    <property type="molecule type" value="Genomic_DNA"/>
</dbReference>
<evidence type="ECO:0008006" key="3">
    <source>
        <dbReference type="Google" id="ProtNLM"/>
    </source>
</evidence>
<sequence length="102" mass="11225">MRGPPSTRTRLRAPLSAVSLAESHLACTPLSTILDAYDDALDQFCLARYDECSVMDARYLDAARLRLASTSPSIPPSFGLECLKATADVYTSLYRHGPHKHE</sequence>
<name>A0AB34J3C0_PRYPA</name>
<proteinExistence type="predicted"/>
<organism evidence="1 2">
    <name type="scientific">Prymnesium parvum</name>
    <name type="common">Toxic golden alga</name>
    <dbReference type="NCBI Taxonomy" id="97485"/>
    <lineage>
        <taxon>Eukaryota</taxon>
        <taxon>Haptista</taxon>
        <taxon>Haptophyta</taxon>
        <taxon>Prymnesiophyceae</taxon>
        <taxon>Prymnesiales</taxon>
        <taxon>Prymnesiaceae</taxon>
        <taxon>Prymnesium</taxon>
    </lineage>
</organism>
<gene>
    <name evidence="1" type="ORF">AB1Y20_005426</name>
</gene>
<evidence type="ECO:0000313" key="1">
    <source>
        <dbReference type="EMBL" id="KAL1512158.1"/>
    </source>
</evidence>
<dbReference type="Proteomes" id="UP001515480">
    <property type="component" value="Unassembled WGS sequence"/>
</dbReference>
<dbReference type="AlphaFoldDB" id="A0AB34J3C0"/>
<keyword evidence="2" id="KW-1185">Reference proteome</keyword>
<evidence type="ECO:0000313" key="2">
    <source>
        <dbReference type="Proteomes" id="UP001515480"/>
    </source>
</evidence>
<accession>A0AB34J3C0</accession>